<evidence type="ECO:0000313" key="2">
    <source>
        <dbReference type="EMBL" id="MBV4357055.1"/>
    </source>
</evidence>
<dbReference type="EMBL" id="JAHSPG010000003">
    <property type="protein sequence ID" value="MBV4357055.1"/>
    <property type="molecule type" value="Genomic_DNA"/>
</dbReference>
<keyword evidence="1" id="KW-0472">Membrane</keyword>
<evidence type="ECO:0000256" key="1">
    <source>
        <dbReference type="SAM" id="Phobius"/>
    </source>
</evidence>
<name>A0A9E2SBW3_9BACT</name>
<dbReference type="RefSeq" id="WP_217790675.1">
    <property type="nucleotide sequence ID" value="NZ_JAHSPG010000003.1"/>
</dbReference>
<gene>
    <name evidence="2" type="ORF">KTO63_07865</name>
</gene>
<feature type="transmembrane region" description="Helical" evidence="1">
    <location>
        <begin position="336"/>
        <end position="355"/>
    </location>
</feature>
<keyword evidence="1" id="KW-0812">Transmembrane</keyword>
<feature type="transmembrane region" description="Helical" evidence="1">
    <location>
        <begin position="311"/>
        <end position="329"/>
    </location>
</feature>
<protein>
    <submittedName>
        <fullName evidence="2">Uncharacterized protein</fullName>
    </submittedName>
</protein>
<organism evidence="2 3">
    <name type="scientific">Pinibacter aurantiacus</name>
    <dbReference type="NCBI Taxonomy" id="2851599"/>
    <lineage>
        <taxon>Bacteria</taxon>
        <taxon>Pseudomonadati</taxon>
        <taxon>Bacteroidota</taxon>
        <taxon>Chitinophagia</taxon>
        <taxon>Chitinophagales</taxon>
        <taxon>Chitinophagaceae</taxon>
        <taxon>Pinibacter</taxon>
    </lineage>
</organism>
<dbReference type="Proteomes" id="UP000812270">
    <property type="component" value="Unassembled WGS sequence"/>
</dbReference>
<evidence type="ECO:0000313" key="3">
    <source>
        <dbReference type="Proteomes" id="UP000812270"/>
    </source>
</evidence>
<feature type="transmembrane region" description="Helical" evidence="1">
    <location>
        <begin position="278"/>
        <end position="299"/>
    </location>
</feature>
<feature type="transmembrane region" description="Helical" evidence="1">
    <location>
        <begin position="203"/>
        <end position="226"/>
    </location>
</feature>
<feature type="transmembrane region" description="Helical" evidence="1">
    <location>
        <begin position="104"/>
        <end position="124"/>
    </location>
</feature>
<accession>A0A9E2SBW3</accession>
<keyword evidence="3" id="KW-1185">Reference proteome</keyword>
<feature type="transmembrane region" description="Helical" evidence="1">
    <location>
        <begin position="246"/>
        <end position="266"/>
    </location>
</feature>
<proteinExistence type="predicted"/>
<dbReference type="AlphaFoldDB" id="A0A9E2SBW3"/>
<feature type="transmembrane region" description="Helical" evidence="1">
    <location>
        <begin position="73"/>
        <end position="92"/>
    </location>
</feature>
<feature type="transmembrane region" description="Helical" evidence="1">
    <location>
        <begin position="154"/>
        <end position="170"/>
    </location>
</feature>
<keyword evidence="1" id="KW-1133">Transmembrane helix</keyword>
<comment type="caution">
    <text evidence="2">The sequence shown here is derived from an EMBL/GenBank/DDBJ whole genome shotgun (WGS) entry which is preliminary data.</text>
</comment>
<feature type="transmembrane region" description="Helical" evidence="1">
    <location>
        <begin position="6"/>
        <end position="27"/>
    </location>
</feature>
<reference evidence="2" key="1">
    <citation type="submission" date="2021-06" db="EMBL/GenBank/DDBJ databases">
        <authorList>
            <person name="Huq M.A."/>
        </authorList>
    </citation>
    <scope>NUCLEOTIDE SEQUENCE</scope>
    <source>
        <strain evidence="2">MAH-26</strain>
    </source>
</reference>
<sequence>MKRLLAWAEIFLIIIIAIIPVFGTFPYRLNIFLSYEGAYRLYLGEIPFKDFGIPTGFMFWVIPAMFFKIFGPQLITLVKAQVLINVISGLAFRSILKSLSVKEGIRFVCVCLYVFSFSFLNYWPWYNHTVIVYEFVGIAFILKFVFGEGRKWRYTYMIAGVLFTLCSFFTKQDGGALGYLICTALICYTSYNEKDWKQPMYFLATTIIIGCLFVLPFLKYGFGYWFNHGQPPHSSRFSAMDIADEFFSASQWIKFYTGVIVVLLFIQYKRKGGADFWANKTLIIFSLLALGILAEAAVFQVTSYVPQDNNIFFHSFAIAFILVMLAEYLPINFESASTVVVCTLAVMLWWSQVYWRYVYKYAEIVLGKKKTDPAIVNKNTYLILPADTTDVPMNEWRGIELPSFRKMLLPGPTVDGIHRIVQMPEIKRPDAKVLNMTELTPLANDLHFSLETGSDYPLWFHKGVGMFEKQTQMFCDRIKNNYYDIVLFEYIPYLNNFYPFEVRDTLMQYYKRVDSFTAPRKPSAQAWVEVYVRK</sequence>
<feature type="transmembrane region" description="Helical" evidence="1">
    <location>
        <begin position="130"/>
        <end position="147"/>
    </location>
</feature>